<evidence type="ECO:0000313" key="1">
    <source>
        <dbReference type="EMBL" id="CAF1047396.1"/>
    </source>
</evidence>
<dbReference type="AlphaFoldDB" id="A0A814K6P1"/>
<feature type="non-terminal residue" evidence="1">
    <location>
        <position position="1"/>
    </location>
</feature>
<sequence length="384" mass="44734">EFCYFLEKNLLYLNIGSEEKFNLTDNLEIENLPPENQNSLPVSSSFSFFMNDSSHQNENLSDQDMILFNSSDTSDSILSDLEMRNVCSKEAIPISLMCLFFSGKLTQTTFNLICEWSRIFIKDEPIPTNFNKCINKVMNNSKPLFKKFWFCHKCFIYKDTVDNKLSNECSVCKRNGTVQTYPFNKFNPSGPNRTIESYEPHLDLAICSKKIKFGIRDRCILSELKCFHPIRNTLIDSMHSISNGVIKLMFTYWFEKPGSNSYSLSSSMELIDERIKSLKVPSFACNKIRSIFTWKLWKSNEYLNFVLISSLIIFYEYFLRDLNILYDPLIMKSGIHELIHISDMIMDFGPTNASNCYPFEEINRKIVQLIKGQNLIGEEFIRLL</sequence>
<dbReference type="EMBL" id="CAJNOC010005264">
    <property type="protein sequence ID" value="CAF1047396.1"/>
    <property type="molecule type" value="Genomic_DNA"/>
</dbReference>
<protein>
    <submittedName>
        <fullName evidence="1">Uncharacterized protein</fullName>
    </submittedName>
</protein>
<dbReference type="PANTHER" id="PTHR46579">
    <property type="entry name" value="F5/8 TYPE C DOMAIN-CONTAINING PROTEIN-RELATED"/>
    <property type="match status" value="1"/>
</dbReference>
<organism evidence="1 2">
    <name type="scientific">Brachionus calyciflorus</name>
    <dbReference type="NCBI Taxonomy" id="104777"/>
    <lineage>
        <taxon>Eukaryota</taxon>
        <taxon>Metazoa</taxon>
        <taxon>Spiralia</taxon>
        <taxon>Gnathifera</taxon>
        <taxon>Rotifera</taxon>
        <taxon>Eurotatoria</taxon>
        <taxon>Monogononta</taxon>
        <taxon>Pseudotrocha</taxon>
        <taxon>Ploima</taxon>
        <taxon>Brachionidae</taxon>
        <taxon>Brachionus</taxon>
    </lineage>
</organism>
<gene>
    <name evidence="1" type="ORF">OXX778_LOCUS18653</name>
</gene>
<reference evidence="1" key="1">
    <citation type="submission" date="2021-02" db="EMBL/GenBank/DDBJ databases">
        <authorList>
            <person name="Nowell W R."/>
        </authorList>
    </citation>
    <scope>NUCLEOTIDE SEQUENCE</scope>
    <source>
        <strain evidence="1">Ploen Becks lab</strain>
    </source>
</reference>
<accession>A0A814K6P1</accession>
<dbReference type="Proteomes" id="UP000663879">
    <property type="component" value="Unassembled WGS sequence"/>
</dbReference>
<evidence type="ECO:0000313" key="2">
    <source>
        <dbReference type="Proteomes" id="UP000663879"/>
    </source>
</evidence>
<comment type="caution">
    <text evidence="1">The sequence shown here is derived from an EMBL/GenBank/DDBJ whole genome shotgun (WGS) entry which is preliminary data.</text>
</comment>
<name>A0A814K6P1_9BILA</name>
<dbReference type="PANTHER" id="PTHR46579:SF1">
    <property type="entry name" value="F5_8 TYPE C DOMAIN-CONTAINING PROTEIN"/>
    <property type="match status" value="1"/>
</dbReference>
<proteinExistence type="predicted"/>
<keyword evidence="2" id="KW-1185">Reference proteome</keyword>